<dbReference type="AlphaFoldDB" id="A0A1H1F9Q7"/>
<proteinExistence type="predicted"/>
<feature type="transmembrane region" description="Helical" evidence="1">
    <location>
        <begin position="195"/>
        <end position="213"/>
    </location>
</feature>
<dbReference type="STRING" id="37928.SAMN04489742_3330"/>
<evidence type="ECO:0000313" key="3">
    <source>
        <dbReference type="EMBL" id="SDQ97650.1"/>
    </source>
</evidence>
<keyword evidence="4" id="KW-1185">Reference proteome</keyword>
<evidence type="ECO:0000256" key="2">
    <source>
        <dbReference type="SAM" id="SignalP"/>
    </source>
</evidence>
<dbReference type="EMBL" id="FNKH01000002">
    <property type="protein sequence ID" value="SDQ97650.1"/>
    <property type="molecule type" value="Genomic_DNA"/>
</dbReference>
<evidence type="ECO:0008006" key="5">
    <source>
        <dbReference type="Google" id="ProtNLM"/>
    </source>
</evidence>
<feature type="transmembrane region" description="Helical" evidence="1">
    <location>
        <begin position="245"/>
        <end position="266"/>
    </location>
</feature>
<sequence>MRSVLALVLGLVTLVMTAVAVPAAWASQNLTNQQGFVELAAPMGQAPQFRSALAAAIAEEVRNQSQLPPGLQELVDPIIARAAGAVTGLEEFPQAWNEALAKSHTLTLEAEGPDEGALRLDIAPIVALAIQRVADTLGTEIPVQEELIVDIGQADQQQSIDLVQRVANEWRWIAAGAFAGALLTLMVARRASTALAWLGIGAVILAAALWLAAGAAPDVAAQHDAAGPVADAFTARFVELATASFQPWTVVLAGAGLAAAVIGVTARQLSGRRA</sequence>
<feature type="signal peptide" evidence="2">
    <location>
        <begin position="1"/>
        <end position="20"/>
    </location>
</feature>
<protein>
    <recommendedName>
        <fullName evidence="5">Integral membrane protein</fullName>
    </recommendedName>
</protein>
<dbReference type="KEGG" id="acry:AC20117_00835"/>
<keyword evidence="2" id="KW-0732">Signal</keyword>
<name>A0A1H1F9Q7_9MICC</name>
<feature type="transmembrane region" description="Helical" evidence="1">
    <location>
        <begin position="170"/>
        <end position="188"/>
    </location>
</feature>
<evidence type="ECO:0000313" key="4">
    <source>
        <dbReference type="Proteomes" id="UP000181917"/>
    </source>
</evidence>
<accession>A0A1H1F9Q7</accession>
<feature type="chain" id="PRO_5038967751" description="Integral membrane protein" evidence="2">
    <location>
        <begin position="21"/>
        <end position="274"/>
    </location>
</feature>
<dbReference type="Proteomes" id="UP000181917">
    <property type="component" value="Unassembled WGS sequence"/>
</dbReference>
<keyword evidence="1" id="KW-0472">Membrane</keyword>
<keyword evidence="1" id="KW-1133">Transmembrane helix</keyword>
<organism evidence="3 4">
    <name type="scientific">Crystallibacter crystallopoietes</name>
    <dbReference type="NCBI Taxonomy" id="37928"/>
    <lineage>
        <taxon>Bacteria</taxon>
        <taxon>Bacillati</taxon>
        <taxon>Actinomycetota</taxon>
        <taxon>Actinomycetes</taxon>
        <taxon>Micrococcales</taxon>
        <taxon>Micrococcaceae</taxon>
        <taxon>Crystallibacter</taxon>
    </lineage>
</organism>
<keyword evidence="1" id="KW-0812">Transmembrane</keyword>
<evidence type="ECO:0000256" key="1">
    <source>
        <dbReference type="SAM" id="Phobius"/>
    </source>
</evidence>
<gene>
    <name evidence="3" type="ORF">SAMN04489742_3330</name>
</gene>
<reference evidence="3 4" key="1">
    <citation type="submission" date="2016-10" db="EMBL/GenBank/DDBJ databases">
        <authorList>
            <person name="de Groot N.N."/>
        </authorList>
    </citation>
    <scope>NUCLEOTIDE SEQUENCE [LARGE SCALE GENOMIC DNA]</scope>
    <source>
        <strain evidence="3 4">DSM 20117</strain>
    </source>
</reference>